<evidence type="ECO:0000256" key="3">
    <source>
        <dbReference type="ARBA" id="ARBA00022452"/>
    </source>
</evidence>
<dbReference type="GO" id="GO:0015344">
    <property type="term" value="F:siderophore uptake transmembrane transporter activity"/>
    <property type="evidence" value="ECO:0007669"/>
    <property type="project" value="TreeGrafter"/>
</dbReference>
<organism evidence="13 14">
    <name type="scientific">Pelobium manganitolerans</name>
    <dbReference type="NCBI Taxonomy" id="1842495"/>
    <lineage>
        <taxon>Bacteria</taxon>
        <taxon>Pseudomonadati</taxon>
        <taxon>Bacteroidota</taxon>
        <taxon>Sphingobacteriia</taxon>
        <taxon>Sphingobacteriales</taxon>
        <taxon>Sphingobacteriaceae</taxon>
        <taxon>Pelobium</taxon>
    </lineage>
</organism>
<keyword evidence="6 8" id="KW-0472">Membrane</keyword>
<keyword evidence="5 9" id="KW-0798">TonB box</keyword>
<dbReference type="Gene3D" id="2.170.130.10">
    <property type="entry name" value="TonB-dependent receptor, plug domain"/>
    <property type="match status" value="1"/>
</dbReference>
<dbReference type="InterPro" id="IPR036942">
    <property type="entry name" value="Beta-barrel_TonB_sf"/>
</dbReference>
<dbReference type="InterPro" id="IPR037066">
    <property type="entry name" value="Plug_dom_sf"/>
</dbReference>
<evidence type="ECO:0000256" key="1">
    <source>
        <dbReference type="ARBA" id="ARBA00004571"/>
    </source>
</evidence>
<dbReference type="PROSITE" id="PS51257">
    <property type="entry name" value="PROKAR_LIPOPROTEIN"/>
    <property type="match status" value="1"/>
</dbReference>
<evidence type="ECO:0000313" key="13">
    <source>
        <dbReference type="EMBL" id="RKD13704.1"/>
    </source>
</evidence>
<feature type="signal peptide" evidence="10">
    <location>
        <begin position="1"/>
        <end position="19"/>
    </location>
</feature>
<keyword evidence="2 8" id="KW-0813">Transport</keyword>
<feature type="domain" description="TonB-dependent receptor plug" evidence="12">
    <location>
        <begin position="61"/>
        <end position="146"/>
    </location>
</feature>
<keyword evidence="4 8" id="KW-0812">Transmembrane</keyword>
<dbReference type="GO" id="GO:0044718">
    <property type="term" value="P:siderophore transmembrane transport"/>
    <property type="evidence" value="ECO:0007669"/>
    <property type="project" value="TreeGrafter"/>
</dbReference>
<comment type="similarity">
    <text evidence="8 9">Belongs to the TonB-dependent receptor family.</text>
</comment>
<reference evidence="13 14" key="1">
    <citation type="submission" date="2016-07" db="EMBL/GenBank/DDBJ databases">
        <title>Genome of Pelobium manganitolerans.</title>
        <authorList>
            <person name="Wu S."/>
            <person name="Wang G."/>
        </authorList>
    </citation>
    <scope>NUCLEOTIDE SEQUENCE [LARGE SCALE GENOMIC DNA]</scope>
    <source>
        <strain evidence="13 14">YS-25</strain>
    </source>
</reference>
<keyword evidence="7 8" id="KW-0998">Cell outer membrane</keyword>
<sequence length="673" mass="74999">MAILKITILSIGISLGAVAAVMAQACCPTDSVFKHCDLQEVVVTEKLNDNNALLKFYKSHKTSATEDVLSRLAAVNLIRRGNYAMEPVIRGFSANQIGLTLDGIKIFGACTDHMDPPTSYVEPSNLKSIQLATNGASCKYGSNIGGSLNLQLAQAQLATENPLSGMFSSSYAMGTQSTNNVMELNYGAQNFGIRLSGVYRKANNYQAKNQEVPFTQFQKVNFSVNGKYMLKDNSFLSLDVLMDDGWDIGYAALPMDVAFAKAKIYALSYKVYPKNSSFEYFEAKAYGNNINHSMDDTKRPLTPMHMDMPGTSNTYGAYAEALLNWNHKSRLTLRADGYSNMSHAEMTMYPNGSTPMFMLTWPDVHSANIGMFANNDYAINSKLTFSLNGRLDVNRASVTSALGKQQLNVFNYDVDAPRVRLLKNIGTGLSYRKNGYYSVANFSYAERPASTNELYGFYLFNAYDGYDYIGNPTLKNEYALNAELSNGFKNAWSDVNLTLFNSRVYNYTLGKYHPELSVMTIGANGTKIYEQVDYATLKGFELGLNVTFAKHLNFIGNLRYTYANDYSGNPLPMISPLKLTGSLHYQQKQLSLQAESIWASAQNRVSTAVNEKSTPAYALFNARAGYNFLLKKQRFELNVALENIFDTYYREHLDWGNIPRPGRSLITGLSYLF</sequence>
<dbReference type="Pfam" id="PF07715">
    <property type="entry name" value="Plug"/>
    <property type="match status" value="1"/>
</dbReference>
<evidence type="ECO:0000256" key="9">
    <source>
        <dbReference type="RuleBase" id="RU003357"/>
    </source>
</evidence>
<dbReference type="InterPro" id="IPR012910">
    <property type="entry name" value="Plug_dom"/>
</dbReference>
<comment type="subcellular location">
    <subcellularLocation>
        <location evidence="1 8">Cell outer membrane</location>
        <topology evidence="1 8">Multi-pass membrane protein</topology>
    </subcellularLocation>
</comment>
<evidence type="ECO:0000256" key="8">
    <source>
        <dbReference type="PROSITE-ProRule" id="PRU01360"/>
    </source>
</evidence>
<accession>A0A419S345</accession>
<dbReference type="SUPFAM" id="SSF56935">
    <property type="entry name" value="Porins"/>
    <property type="match status" value="1"/>
</dbReference>
<evidence type="ECO:0000256" key="2">
    <source>
        <dbReference type="ARBA" id="ARBA00022448"/>
    </source>
</evidence>
<gene>
    <name evidence="13" type="ORF">BCY91_09015</name>
</gene>
<dbReference type="AlphaFoldDB" id="A0A419S345"/>
<dbReference type="InterPro" id="IPR039426">
    <property type="entry name" value="TonB-dep_rcpt-like"/>
</dbReference>
<protein>
    <recommendedName>
        <fullName evidence="15">TonB-dependent receptor</fullName>
    </recommendedName>
</protein>
<evidence type="ECO:0000256" key="10">
    <source>
        <dbReference type="SAM" id="SignalP"/>
    </source>
</evidence>
<dbReference type="PANTHER" id="PTHR30069">
    <property type="entry name" value="TONB-DEPENDENT OUTER MEMBRANE RECEPTOR"/>
    <property type="match status" value="1"/>
</dbReference>
<evidence type="ECO:0000256" key="6">
    <source>
        <dbReference type="ARBA" id="ARBA00023136"/>
    </source>
</evidence>
<dbReference type="Proteomes" id="UP000283433">
    <property type="component" value="Unassembled WGS sequence"/>
</dbReference>
<dbReference type="GO" id="GO:0009279">
    <property type="term" value="C:cell outer membrane"/>
    <property type="evidence" value="ECO:0007669"/>
    <property type="project" value="UniProtKB-SubCell"/>
</dbReference>
<dbReference type="PANTHER" id="PTHR30069:SF49">
    <property type="entry name" value="OUTER MEMBRANE PROTEIN C"/>
    <property type="match status" value="1"/>
</dbReference>
<dbReference type="Pfam" id="PF00593">
    <property type="entry name" value="TonB_dep_Rec_b-barrel"/>
    <property type="match status" value="1"/>
</dbReference>
<feature type="chain" id="PRO_5019255508" description="TonB-dependent receptor" evidence="10">
    <location>
        <begin position="20"/>
        <end position="673"/>
    </location>
</feature>
<comment type="caution">
    <text evidence="13">The sequence shown here is derived from an EMBL/GenBank/DDBJ whole genome shotgun (WGS) entry which is preliminary data.</text>
</comment>
<dbReference type="EMBL" id="MBTA01000027">
    <property type="protein sequence ID" value="RKD13704.1"/>
    <property type="molecule type" value="Genomic_DNA"/>
</dbReference>
<keyword evidence="10" id="KW-0732">Signal</keyword>
<dbReference type="Gene3D" id="2.40.170.20">
    <property type="entry name" value="TonB-dependent receptor, beta-barrel domain"/>
    <property type="match status" value="1"/>
</dbReference>
<name>A0A419S345_9SPHI</name>
<feature type="domain" description="TonB-dependent receptor-like beta-barrel" evidence="11">
    <location>
        <begin position="189"/>
        <end position="644"/>
    </location>
</feature>
<keyword evidence="14" id="KW-1185">Reference proteome</keyword>
<evidence type="ECO:0000259" key="12">
    <source>
        <dbReference type="Pfam" id="PF07715"/>
    </source>
</evidence>
<evidence type="ECO:0000259" key="11">
    <source>
        <dbReference type="Pfam" id="PF00593"/>
    </source>
</evidence>
<dbReference type="RefSeq" id="WP_182995391.1">
    <property type="nucleotide sequence ID" value="NZ_MBTA01000027.1"/>
</dbReference>
<evidence type="ECO:0000313" key="14">
    <source>
        <dbReference type="Proteomes" id="UP000283433"/>
    </source>
</evidence>
<proteinExistence type="inferred from homology"/>
<dbReference type="InterPro" id="IPR000531">
    <property type="entry name" value="Beta-barrel_TonB"/>
</dbReference>
<evidence type="ECO:0000256" key="4">
    <source>
        <dbReference type="ARBA" id="ARBA00022692"/>
    </source>
</evidence>
<evidence type="ECO:0000256" key="7">
    <source>
        <dbReference type="ARBA" id="ARBA00023237"/>
    </source>
</evidence>
<keyword evidence="3 8" id="KW-1134">Transmembrane beta strand</keyword>
<evidence type="ECO:0008006" key="15">
    <source>
        <dbReference type="Google" id="ProtNLM"/>
    </source>
</evidence>
<dbReference type="PROSITE" id="PS52016">
    <property type="entry name" value="TONB_DEPENDENT_REC_3"/>
    <property type="match status" value="1"/>
</dbReference>
<evidence type="ECO:0000256" key="5">
    <source>
        <dbReference type="ARBA" id="ARBA00023077"/>
    </source>
</evidence>